<dbReference type="PROSITE" id="PS50850">
    <property type="entry name" value="MFS"/>
    <property type="match status" value="1"/>
</dbReference>
<dbReference type="OrthoDB" id="2544694at2759"/>
<comment type="similarity">
    <text evidence="2">Belongs to the major facilitator superfamily. Sugar transporter (TC 2.A.1.1) family.</text>
</comment>
<dbReference type="AlphaFoldDB" id="S7QJ68"/>
<evidence type="ECO:0000256" key="2">
    <source>
        <dbReference type="ARBA" id="ARBA00010992"/>
    </source>
</evidence>
<dbReference type="OMA" id="WMDYGTS"/>
<feature type="transmembrane region" description="Helical" evidence="8">
    <location>
        <begin position="141"/>
        <end position="161"/>
    </location>
</feature>
<dbReference type="PANTHER" id="PTHR48022">
    <property type="entry name" value="PLASTIDIC GLUCOSE TRANSPORTER 4"/>
    <property type="match status" value="1"/>
</dbReference>
<evidence type="ECO:0000256" key="1">
    <source>
        <dbReference type="ARBA" id="ARBA00004141"/>
    </source>
</evidence>
<keyword evidence="6 8" id="KW-0472">Membrane</keyword>
<dbReference type="EMBL" id="KB469297">
    <property type="protein sequence ID" value="EPQ59711.1"/>
    <property type="molecule type" value="Genomic_DNA"/>
</dbReference>
<organism evidence="10 11">
    <name type="scientific">Gloeophyllum trabeum (strain ATCC 11539 / FP-39264 / Madison 617)</name>
    <name type="common">Brown rot fungus</name>
    <dbReference type="NCBI Taxonomy" id="670483"/>
    <lineage>
        <taxon>Eukaryota</taxon>
        <taxon>Fungi</taxon>
        <taxon>Dikarya</taxon>
        <taxon>Basidiomycota</taxon>
        <taxon>Agaricomycotina</taxon>
        <taxon>Agaricomycetes</taxon>
        <taxon>Gloeophyllales</taxon>
        <taxon>Gloeophyllaceae</taxon>
        <taxon>Gloeophyllum</taxon>
    </lineage>
</organism>
<feature type="transmembrane region" description="Helical" evidence="8">
    <location>
        <begin position="327"/>
        <end position="349"/>
    </location>
</feature>
<keyword evidence="3" id="KW-0813">Transport</keyword>
<dbReference type="PROSITE" id="PS00217">
    <property type="entry name" value="SUGAR_TRANSPORT_2"/>
    <property type="match status" value="1"/>
</dbReference>
<comment type="subcellular location">
    <subcellularLocation>
        <location evidence="1">Membrane</location>
        <topology evidence="1">Multi-pass membrane protein</topology>
    </subcellularLocation>
</comment>
<evidence type="ECO:0000256" key="7">
    <source>
        <dbReference type="ARBA" id="ARBA00049119"/>
    </source>
</evidence>
<dbReference type="Gene3D" id="1.20.1250.20">
    <property type="entry name" value="MFS general substrate transporter like domains"/>
    <property type="match status" value="1"/>
</dbReference>
<sequence>MWILPVRGKWLVWAITACCCQGFLLLGYDQGVMSGIIGADNQFGKDFGHPDPTLQGTIVAIYDIGCAVGSLFVFFFGESIGRKRMIMAGASTMLVGTAILTSSTTVAQLLVGRIVTGIGNGFNSSSVPVYQSETCGGAIRGTLVCLNSTVTIIGLVIAYWLDYGMSFVDGPAQWRLPVGFQAVFALCLLLQGMVLPDSPRWLLAHGRPEEACRILAQLAGTEDVNEPEVVMKRKEIEVSLEQESAGGPFRYAELFQGGPLGNFRRICLCVAVNVMQQFTGYLAPVVYQNTMGMSRNLSLILGGATACTYMVASFIPLWTVDRYGRRFLLMTSATGLSVCFILASILLSVGTKSAAYGATAMVFIFQIFLGIGYLPIMTPPAIAIISWRVFIIFAVFNACWVPLVYAFFPETKGLELEDVDHIFEKGGVTGGVWGAKGGRTVQPRAIREDVEVREVEVREDRGKEGKGE</sequence>
<accession>S7QJ68</accession>
<evidence type="ECO:0000313" key="11">
    <source>
        <dbReference type="Proteomes" id="UP000030669"/>
    </source>
</evidence>
<dbReference type="GO" id="GO:0016020">
    <property type="term" value="C:membrane"/>
    <property type="evidence" value="ECO:0007669"/>
    <property type="project" value="UniProtKB-SubCell"/>
</dbReference>
<gene>
    <name evidence="10" type="ORF">GLOTRDRAFT_114320</name>
</gene>
<keyword evidence="5 8" id="KW-1133">Transmembrane helix</keyword>
<dbReference type="HOGENOM" id="CLU_001265_30_3_1"/>
<dbReference type="Proteomes" id="UP000030669">
    <property type="component" value="Unassembled WGS sequence"/>
</dbReference>
<dbReference type="Pfam" id="PF00083">
    <property type="entry name" value="Sugar_tr"/>
    <property type="match status" value="1"/>
</dbReference>
<feature type="transmembrane region" description="Helical" evidence="8">
    <location>
        <begin position="58"/>
        <end position="77"/>
    </location>
</feature>
<dbReference type="InterPro" id="IPR005828">
    <property type="entry name" value="MFS_sugar_transport-like"/>
</dbReference>
<evidence type="ECO:0000256" key="5">
    <source>
        <dbReference type="ARBA" id="ARBA00022989"/>
    </source>
</evidence>
<evidence type="ECO:0000313" key="10">
    <source>
        <dbReference type="EMBL" id="EPQ59711.1"/>
    </source>
</evidence>
<name>S7QJ68_GLOTA</name>
<evidence type="ECO:0000256" key="4">
    <source>
        <dbReference type="ARBA" id="ARBA00022692"/>
    </source>
</evidence>
<dbReference type="GeneID" id="19299862"/>
<feature type="transmembrane region" description="Helical" evidence="8">
    <location>
        <begin position="355"/>
        <end position="377"/>
    </location>
</feature>
<feature type="domain" description="Major facilitator superfamily (MFS) profile" evidence="9">
    <location>
        <begin position="15"/>
        <end position="468"/>
    </location>
</feature>
<dbReference type="InterPro" id="IPR005829">
    <property type="entry name" value="Sugar_transporter_CS"/>
</dbReference>
<dbReference type="RefSeq" id="XP_007862625.1">
    <property type="nucleotide sequence ID" value="XM_007864434.1"/>
</dbReference>
<dbReference type="PANTHER" id="PTHR48022:SF28">
    <property type="entry name" value="MAJOR FACILITATOR SUPERFAMILY (MFS) PROFILE DOMAIN-CONTAINING PROTEIN-RELATED"/>
    <property type="match status" value="1"/>
</dbReference>
<keyword evidence="11" id="KW-1185">Reference proteome</keyword>
<evidence type="ECO:0000256" key="8">
    <source>
        <dbReference type="SAM" id="Phobius"/>
    </source>
</evidence>
<proteinExistence type="inferred from homology"/>
<feature type="transmembrane region" description="Helical" evidence="8">
    <location>
        <begin position="299"/>
        <end position="320"/>
    </location>
</feature>
<dbReference type="InterPro" id="IPR036259">
    <property type="entry name" value="MFS_trans_sf"/>
</dbReference>
<dbReference type="InterPro" id="IPR050360">
    <property type="entry name" value="MFS_Sugar_Transporters"/>
</dbReference>
<evidence type="ECO:0000256" key="6">
    <source>
        <dbReference type="ARBA" id="ARBA00023136"/>
    </source>
</evidence>
<dbReference type="InterPro" id="IPR020846">
    <property type="entry name" value="MFS_dom"/>
</dbReference>
<dbReference type="eggNOG" id="KOG0254">
    <property type="taxonomic scope" value="Eukaryota"/>
</dbReference>
<dbReference type="InterPro" id="IPR003663">
    <property type="entry name" value="Sugar/inositol_transpt"/>
</dbReference>
<evidence type="ECO:0000259" key="9">
    <source>
        <dbReference type="PROSITE" id="PS50850"/>
    </source>
</evidence>
<dbReference type="PRINTS" id="PR00171">
    <property type="entry name" value="SUGRTRNSPORT"/>
</dbReference>
<evidence type="ECO:0000256" key="3">
    <source>
        <dbReference type="ARBA" id="ARBA00022448"/>
    </source>
</evidence>
<feature type="transmembrane region" description="Helical" evidence="8">
    <location>
        <begin position="389"/>
        <end position="408"/>
    </location>
</feature>
<dbReference type="KEGG" id="gtr:GLOTRDRAFT_114320"/>
<feature type="transmembrane region" description="Helical" evidence="8">
    <location>
        <begin position="173"/>
        <end position="195"/>
    </location>
</feature>
<dbReference type="SUPFAM" id="SSF103473">
    <property type="entry name" value="MFS general substrate transporter"/>
    <property type="match status" value="1"/>
</dbReference>
<protein>
    <submittedName>
        <fullName evidence="10">General substrate transporter</fullName>
    </submittedName>
</protein>
<dbReference type="GO" id="GO:0005351">
    <property type="term" value="F:carbohydrate:proton symporter activity"/>
    <property type="evidence" value="ECO:0007669"/>
    <property type="project" value="TreeGrafter"/>
</dbReference>
<keyword evidence="4 8" id="KW-0812">Transmembrane</keyword>
<reference evidence="10 11" key="1">
    <citation type="journal article" date="2012" name="Science">
        <title>The Paleozoic origin of enzymatic lignin decomposition reconstructed from 31 fungal genomes.</title>
        <authorList>
            <person name="Floudas D."/>
            <person name="Binder M."/>
            <person name="Riley R."/>
            <person name="Barry K."/>
            <person name="Blanchette R.A."/>
            <person name="Henrissat B."/>
            <person name="Martinez A.T."/>
            <person name="Otillar R."/>
            <person name="Spatafora J.W."/>
            <person name="Yadav J.S."/>
            <person name="Aerts A."/>
            <person name="Benoit I."/>
            <person name="Boyd A."/>
            <person name="Carlson A."/>
            <person name="Copeland A."/>
            <person name="Coutinho P.M."/>
            <person name="de Vries R.P."/>
            <person name="Ferreira P."/>
            <person name="Findley K."/>
            <person name="Foster B."/>
            <person name="Gaskell J."/>
            <person name="Glotzer D."/>
            <person name="Gorecki P."/>
            <person name="Heitman J."/>
            <person name="Hesse C."/>
            <person name="Hori C."/>
            <person name="Igarashi K."/>
            <person name="Jurgens J.A."/>
            <person name="Kallen N."/>
            <person name="Kersten P."/>
            <person name="Kohler A."/>
            <person name="Kuees U."/>
            <person name="Kumar T.K.A."/>
            <person name="Kuo A."/>
            <person name="LaButti K."/>
            <person name="Larrondo L.F."/>
            <person name="Lindquist E."/>
            <person name="Ling A."/>
            <person name="Lombard V."/>
            <person name="Lucas S."/>
            <person name="Lundell T."/>
            <person name="Martin R."/>
            <person name="McLaughlin D.J."/>
            <person name="Morgenstern I."/>
            <person name="Morin E."/>
            <person name="Murat C."/>
            <person name="Nagy L.G."/>
            <person name="Nolan M."/>
            <person name="Ohm R.A."/>
            <person name="Patyshakuliyeva A."/>
            <person name="Rokas A."/>
            <person name="Ruiz-Duenas F.J."/>
            <person name="Sabat G."/>
            <person name="Salamov A."/>
            <person name="Samejima M."/>
            <person name="Schmutz J."/>
            <person name="Slot J.C."/>
            <person name="St John F."/>
            <person name="Stenlid J."/>
            <person name="Sun H."/>
            <person name="Sun S."/>
            <person name="Syed K."/>
            <person name="Tsang A."/>
            <person name="Wiebenga A."/>
            <person name="Young D."/>
            <person name="Pisabarro A."/>
            <person name="Eastwood D.C."/>
            <person name="Martin F."/>
            <person name="Cullen D."/>
            <person name="Grigoriev I.V."/>
            <person name="Hibbett D.S."/>
        </authorList>
    </citation>
    <scope>NUCLEOTIDE SEQUENCE [LARGE SCALE GENOMIC DNA]</scope>
    <source>
        <strain evidence="10 11">ATCC 11539</strain>
    </source>
</reference>
<comment type="catalytic activity">
    <reaction evidence="7">
        <text>myo-inositol(out) + H(+)(out) = myo-inositol(in) + H(+)(in)</text>
        <dbReference type="Rhea" id="RHEA:60364"/>
        <dbReference type="ChEBI" id="CHEBI:15378"/>
        <dbReference type="ChEBI" id="CHEBI:17268"/>
    </reaction>
</comment>